<keyword evidence="1 5" id="KW-0808">Transferase</keyword>
<gene>
    <name evidence="5" type="ORF">FHP29_00930</name>
</gene>
<name>A0A5C4WP78_9ACTN</name>
<organism evidence="5 6">
    <name type="scientific">Nocardioides albidus</name>
    <dbReference type="NCBI Taxonomy" id="1517589"/>
    <lineage>
        <taxon>Bacteria</taxon>
        <taxon>Bacillati</taxon>
        <taxon>Actinomycetota</taxon>
        <taxon>Actinomycetes</taxon>
        <taxon>Propionibacteriales</taxon>
        <taxon>Nocardioidaceae</taxon>
        <taxon>Nocardioides</taxon>
    </lineage>
</organism>
<dbReference type="InterPro" id="IPR002123">
    <property type="entry name" value="Plipid/glycerol_acylTrfase"/>
</dbReference>
<evidence type="ECO:0000256" key="2">
    <source>
        <dbReference type="ARBA" id="ARBA00023315"/>
    </source>
</evidence>
<accession>A0A5C4WP78</accession>
<dbReference type="GO" id="GO:0006654">
    <property type="term" value="P:phosphatidic acid biosynthetic process"/>
    <property type="evidence" value="ECO:0007669"/>
    <property type="project" value="TreeGrafter"/>
</dbReference>
<dbReference type="SUPFAM" id="SSF69593">
    <property type="entry name" value="Glycerol-3-phosphate (1)-acyltransferase"/>
    <property type="match status" value="1"/>
</dbReference>
<evidence type="ECO:0000256" key="1">
    <source>
        <dbReference type="ARBA" id="ARBA00022679"/>
    </source>
</evidence>
<dbReference type="CDD" id="cd07989">
    <property type="entry name" value="LPLAT_AGPAT-like"/>
    <property type="match status" value="1"/>
</dbReference>
<dbReference type="PANTHER" id="PTHR10434">
    <property type="entry name" value="1-ACYL-SN-GLYCEROL-3-PHOSPHATE ACYLTRANSFERASE"/>
    <property type="match status" value="1"/>
</dbReference>
<keyword evidence="2 5" id="KW-0012">Acyltransferase</keyword>
<feature type="domain" description="Phospholipid/glycerol acyltransferase" evidence="4">
    <location>
        <begin position="75"/>
        <end position="186"/>
    </location>
</feature>
<protein>
    <submittedName>
        <fullName evidence="5">1-acyl-sn-glycerol-3-phosphate acyltransferase</fullName>
    </submittedName>
</protein>
<dbReference type="GO" id="GO:0003841">
    <property type="term" value="F:1-acylglycerol-3-phosphate O-acyltransferase activity"/>
    <property type="evidence" value="ECO:0007669"/>
    <property type="project" value="TreeGrafter"/>
</dbReference>
<dbReference type="EMBL" id="VDMP01000011">
    <property type="protein sequence ID" value="TNM50128.1"/>
    <property type="molecule type" value="Genomic_DNA"/>
</dbReference>
<evidence type="ECO:0000256" key="3">
    <source>
        <dbReference type="SAM" id="MobiDB-lite"/>
    </source>
</evidence>
<keyword evidence="6" id="KW-1185">Reference proteome</keyword>
<dbReference type="AlphaFoldDB" id="A0A5C4WP78"/>
<proteinExistence type="predicted"/>
<sequence length="262" mass="28778">MSTQTTDARHLSSATPRLRQDGRMTTNEEAHRIAREKGVSGPLYRIVKLLAGLVFRVLCGFTATGKENVPKEGPVVIVPNHKSFWDPFFVAIVLRRPVHFMGKAEHFDGPMAPIFLRLGAFPVRRGESDAEALETSRAILRRGDALALFPEGTRVREEGLGVPKRGAARLAIEAGAPIVPATITGTEKRRWPLPRRVRLVFGTPVPVEGLQATPEDAAAAINEAWPQVTEEYARWRERPGAVAATAAALGLGALIVRRRRRH</sequence>
<evidence type="ECO:0000313" key="5">
    <source>
        <dbReference type="EMBL" id="TNM50128.1"/>
    </source>
</evidence>
<comment type="caution">
    <text evidence="5">The sequence shown here is derived from an EMBL/GenBank/DDBJ whole genome shotgun (WGS) entry which is preliminary data.</text>
</comment>
<dbReference type="Pfam" id="PF01553">
    <property type="entry name" value="Acyltransferase"/>
    <property type="match status" value="1"/>
</dbReference>
<reference evidence="5 6" key="1">
    <citation type="journal article" date="2016" name="Int. J. Syst. Evol. Microbiol.">
        <title>Nocardioides albidus sp. nov., an actinobacterium isolated from garden soil.</title>
        <authorList>
            <person name="Singh H."/>
            <person name="Du J."/>
            <person name="Trinh H."/>
            <person name="Won K."/>
            <person name="Yang J.E."/>
            <person name="Yin C."/>
            <person name="Kook M."/>
            <person name="Yi T.H."/>
        </authorList>
    </citation>
    <scope>NUCLEOTIDE SEQUENCE [LARGE SCALE GENOMIC DNA]</scope>
    <source>
        <strain evidence="5 6">CCTCC AB 2015297</strain>
    </source>
</reference>
<feature type="region of interest" description="Disordered" evidence="3">
    <location>
        <begin position="1"/>
        <end position="26"/>
    </location>
</feature>
<dbReference type="PANTHER" id="PTHR10434:SF11">
    <property type="entry name" value="1-ACYL-SN-GLYCEROL-3-PHOSPHATE ACYLTRANSFERASE"/>
    <property type="match status" value="1"/>
</dbReference>
<evidence type="ECO:0000259" key="4">
    <source>
        <dbReference type="SMART" id="SM00563"/>
    </source>
</evidence>
<evidence type="ECO:0000313" key="6">
    <source>
        <dbReference type="Proteomes" id="UP000313231"/>
    </source>
</evidence>
<dbReference type="Proteomes" id="UP000313231">
    <property type="component" value="Unassembled WGS sequence"/>
</dbReference>
<dbReference type="SMART" id="SM00563">
    <property type="entry name" value="PlsC"/>
    <property type="match status" value="1"/>
</dbReference>